<dbReference type="EMBL" id="KE145370">
    <property type="protein sequence ID" value="EPE27049.1"/>
    <property type="molecule type" value="Genomic_DNA"/>
</dbReference>
<reference evidence="3 4" key="1">
    <citation type="journal article" date="2013" name="BMC Genomics">
        <title>Genomics-driven discovery of the pneumocandin biosynthetic gene cluster in the fungus Glarea lozoyensis.</title>
        <authorList>
            <person name="Chen L."/>
            <person name="Yue Q."/>
            <person name="Zhang X."/>
            <person name="Xiang M."/>
            <person name="Wang C."/>
            <person name="Li S."/>
            <person name="Che Y."/>
            <person name="Ortiz-Lopez F.J."/>
            <person name="Bills G.F."/>
            <person name="Liu X."/>
            <person name="An Z."/>
        </authorList>
    </citation>
    <scope>NUCLEOTIDE SEQUENCE [LARGE SCALE GENOMIC DNA]</scope>
    <source>
        <strain evidence="4">ATCC 20868 / MF5171</strain>
    </source>
</reference>
<dbReference type="HOGENOM" id="CLU_055868_0_1_1"/>
<gene>
    <name evidence="3" type="ORF">GLAREA_02963</name>
</gene>
<dbReference type="Proteomes" id="UP000016922">
    <property type="component" value="Unassembled WGS sequence"/>
</dbReference>
<dbReference type="eggNOG" id="KOG0719">
    <property type="taxonomic scope" value="Eukaryota"/>
</dbReference>
<dbReference type="OrthoDB" id="110024at2759"/>
<protein>
    <submittedName>
        <fullName evidence="3">Chaperone J-domain-containing protein</fullName>
    </submittedName>
</protein>
<dbReference type="InterPro" id="IPR018253">
    <property type="entry name" value="DnaJ_domain_CS"/>
</dbReference>
<dbReference type="SMART" id="SM00271">
    <property type="entry name" value="DnaJ"/>
    <property type="match status" value="1"/>
</dbReference>
<dbReference type="GO" id="GO:0005634">
    <property type="term" value="C:nucleus"/>
    <property type="evidence" value="ECO:0007669"/>
    <property type="project" value="TreeGrafter"/>
</dbReference>
<dbReference type="PROSITE" id="PS00636">
    <property type="entry name" value="DNAJ_1"/>
    <property type="match status" value="1"/>
</dbReference>
<dbReference type="PRINTS" id="PR00625">
    <property type="entry name" value="JDOMAIN"/>
</dbReference>
<dbReference type="GO" id="GO:0042393">
    <property type="term" value="F:histone binding"/>
    <property type="evidence" value="ECO:0007669"/>
    <property type="project" value="EnsemblFungi"/>
</dbReference>
<dbReference type="InterPro" id="IPR052594">
    <property type="entry name" value="J_domain-containing_protein"/>
</dbReference>
<dbReference type="InterPro" id="IPR056453">
    <property type="entry name" value="HTH_DNAJC9"/>
</dbReference>
<dbReference type="PROSITE" id="PS50076">
    <property type="entry name" value="DNAJ_2"/>
    <property type="match status" value="1"/>
</dbReference>
<dbReference type="PANTHER" id="PTHR44144:SF1">
    <property type="entry name" value="DNAJ HOMOLOG SUBFAMILY C MEMBER 9"/>
    <property type="match status" value="1"/>
</dbReference>
<dbReference type="CDD" id="cd06257">
    <property type="entry name" value="DnaJ"/>
    <property type="match status" value="1"/>
</dbReference>
<evidence type="ECO:0000313" key="4">
    <source>
        <dbReference type="Proteomes" id="UP000016922"/>
    </source>
</evidence>
<dbReference type="FunFam" id="1.10.287.110:FF:000110">
    <property type="entry name" value="DnaJ domain protein (AFU_orthologue AFUA_2G13210)"/>
    <property type="match status" value="1"/>
</dbReference>
<dbReference type="Pfam" id="PF00226">
    <property type="entry name" value="DnaJ"/>
    <property type="match status" value="1"/>
</dbReference>
<proteinExistence type="predicted"/>
<dbReference type="Pfam" id="PF23302">
    <property type="entry name" value="HTH_DNAJC9"/>
    <property type="match status" value="1"/>
</dbReference>
<dbReference type="SUPFAM" id="SSF46565">
    <property type="entry name" value="Chaperone J-domain"/>
    <property type="match status" value="1"/>
</dbReference>
<dbReference type="KEGG" id="glz:GLAREA_02963"/>
<dbReference type="InterPro" id="IPR036869">
    <property type="entry name" value="J_dom_sf"/>
</dbReference>
<sequence>MPPRKRKDEEEELVDEEPPSIEPYKVLALEKSATADEIKYAYRKAALKHHPDKAPEHLKDEAHTKFQEIAFAYAVLSDPIRRKRYDVTGSTSESIDADGFSWSEFYSEQFKDVITSEAIEIFSKGYKGSDEEKDDLLDAYTKAKGKWSGIYSTVMLSDPLEDEDRFREIIDKAIAQDEVKPFKAYTGETEKAKENRMKQARKEGKEAMEYAQELGVADKLFGKSKGKKDSGEDGLAALIRKRQADRGSFFDNLEAKYSNEKKPKKGKGKKRVSEDEDDEDEMPSEEAFQAAAARLKSQAGDEEKPKKKRAKR</sequence>
<dbReference type="InterPro" id="IPR001623">
    <property type="entry name" value="DnaJ_domain"/>
</dbReference>
<feature type="region of interest" description="Disordered" evidence="1">
    <location>
        <begin position="249"/>
        <end position="312"/>
    </location>
</feature>
<dbReference type="GO" id="GO:0031072">
    <property type="term" value="F:heat shock protein binding"/>
    <property type="evidence" value="ECO:0007669"/>
    <property type="project" value="TreeGrafter"/>
</dbReference>
<dbReference type="PANTHER" id="PTHR44144">
    <property type="entry name" value="DNAJ HOMOLOG SUBFAMILY C MEMBER 9"/>
    <property type="match status" value="1"/>
</dbReference>
<dbReference type="GO" id="GO:0005737">
    <property type="term" value="C:cytoplasm"/>
    <property type="evidence" value="ECO:0007669"/>
    <property type="project" value="TreeGrafter"/>
</dbReference>
<dbReference type="AlphaFoldDB" id="S3CPG7"/>
<organism evidence="3 4">
    <name type="scientific">Glarea lozoyensis (strain ATCC 20868 / MF5171)</name>
    <dbReference type="NCBI Taxonomy" id="1116229"/>
    <lineage>
        <taxon>Eukaryota</taxon>
        <taxon>Fungi</taxon>
        <taxon>Dikarya</taxon>
        <taxon>Ascomycota</taxon>
        <taxon>Pezizomycotina</taxon>
        <taxon>Leotiomycetes</taxon>
        <taxon>Helotiales</taxon>
        <taxon>Helotiaceae</taxon>
        <taxon>Glarea</taxon>
    </lineage>
</organism>
<evidence type="ECO:0000256" key="1">
    <source>
        <dbReference type="SAM" id="MobiDB-lite"/>
    </source>
</evidence>
<feature type="domain" description="J" evidence="2">
    <location>
        <begin position="22"/>
        <end position="89"/>
    </location>
</feature>
<dbReference type="GeneID" id="19462019"/>
<dbReference type="RefSeq" id="XP_008086239.1">
    <property type="nucleotide sequence ID" value="XM_008088048.1"/>
</dbReference>
<evidence type="ECO:0000259" key="2">
    <source>
        <dbReference type="PROSITE" id="PS50076"/>
    </source>
</evidence>
<feature type="compositionally biased region" description="Acidic residues" evidence="1">
    <location>
        <begin position="274"/>
        <end position="284"/>
    </location>
</feature>
<name>S3CPG7_GLAL2</name>
<evidence type="ECO:0000313" key="3">
    <source>
        <dbReference type="EMBL" id="EPE27049.1"/>
    </source>
</evidence>
<accession>S3CPG7</accession>
<keyword evidence="4" id="KW-1185">Reference proteome</keyword>
<dbReference type="Gene3D" id="1.10.287.110">
    <property type="entry name" value="DnaJ domain"/>
    <property type="match status" value="1"/>
</dbReference>
<dbReference type="OMA" id="FPTWREY"/>